<dbReference type="EnsemblMetazoa" id="XM_038195009.1">
    <property type="protein sequence ID" value="XP_038050937.1"/>
    <property type="gene ID" value="LOC119724100"/>
</dbReference>
<dbReference type="GeneID" id="119724100"/>
<keyword evidence="3" id="KW-1185">Reference proteome</keyword>
<dbReference type="RefSeq" id="XP_038050937.1">
    <property type="nucleotide sequence ID" value="XM_038195009.1"/>
</dbReference>
<evidence type="ECO:0000313" key="2">
    <source>
        <dbReference type="EnsemblMetazoa" id="XP_038050937.1"/>
    </source>
</evidence>
<dbReference type="PANTHER" id="PTHR31424">
    <property type="entry name" value="PROTEIN CBG23806"/>
    <property type="match status" value="1"/>
</dbReference>
<proteinExistence type="predicted"/>
<dbReference type="OrthoDB" id="10050996at2759"/>
<sequence length="303" mass="34761">MQKPLCEREPSFRRSLQSICEQHQLFVNDGQRRNRAKDVSYSVVSTPMLHVEIHNVIVPTLHISLGVYKRLYDLFEMECHRLDVEVLKQRAIGRSLDDEDDSLATDFDKKVEDELSRQRRVEKDLQEKRNNLEELEEEVPLPLLNDLHNSTGNEMVNKVQMLRADIAEMEQSDGKAELEFGTGPITSSLDDVLQKHKVNRQAYHGKSFVGNHVNKCCQIPVIEDLTAQPRRMTDRLHLDGLTIAASERIKRKAAEIGKSFHEVFLSFADVHHAINHANPISHSDMERTGTTAEFADLQKPFFT</sequence>
<dbReference type="OMA" id="TIPKQHI"/>
<evidence type="ECO:0000313" key="3">
    <source>
        <dbReference type="Proteomes" id="UP000887568"/>
    </source>
</evidence>
<feature type="coiled-coil region" evidence="1">
    <location>
        <begin position="111"/>
        <end position="138"/>
    </location>
</feature>
<organism evidence="2 3">
    <name type="scientific">Patiria miniata</name>
    <name type="common">Bat star</name>
    <name type="synonym">Asterina miniata</name>
    <dbReference type="NCBI Taxonomy" id="46514"/>
    <lineage>
        <taxon>Eukaryota</taxon>
        <taxon>Metazoa</taxon>
        <taxon>Echinodermata</taxon>
        <taxon>Eleutherozoa</taxon>
        <taxon>Asterozoa</taxon>
        <taxon>Asteroidea</taxon>
        <taxon>Valvatacea</taxon>
        <taxon>Valvatida</taxon>
        <taxon>Asterinidae</taxon>
        <taxon>Patiria</taxon>
    </lineage>
</organism>
<reference evidence="2" key="1">
    <citation type="submission" date="2022-11" db="UniProtKB">
        <authorList>
            <consortium name="EnsemblMetazoa"/>
        </authorList>
    </citation>
    <scope>IDENTIFICATION</scope>
</reference>
<keyword evidence="1" id="KW-0175">Coiled coil</keyword>
<evidence type="ECO:0000256" key="1">
    <source>
        <dbReference type="SAM" id="Coils"/>
    </source>
</evidence>
<dbReference type="Proteomes" id="UP000887568">
    <property type="component" value="Unplaced"/>
</dbReference>
<protein>
    <submittedName>
        <fullName evidence="2">Uncharacterized protein</fullName>
    </submittedName>
</protein>
<dbReference type="AlphaFoldDB" id="A0A913ZGL6"/>
<accession>A0A913ZGL6</accession>
<name>A0A913ZGL6_PATMI</name>